<dbReference type="AlphaFoldDB" id="A0A0J6XDW9"/>
<sequence length="319" mass="35130">MAAERVHRTVHETEVAAPAGVVYGLIADPERWPLYFPPNVYVERLEFDGVNERLRMWATANGRVTSWTSRRVLDAAARRIGFRQEVPAAPLSAMTGTWIVEPLGAERSRLVLLHDFSVAGDRAEDVEWVERATDTNSRAELGNLARLGERWGGLDELVMSFEDTVRVDAPPELVYAFLERAERWPELLPHVSRLDLTEPEELPGVQVMAMDTLTADGSAHTTESVRVCFPAAGRIVYKQTRTPALMSAHTGVWTVTGGAYGSTVTSRHGVVLREEAVAGVLGASADLAAARRYVREALGRNSTATMTYAKRYAESALAR</sequence>
<accession>A0A0J6XDW9</accession>
<keyword evidence="2" id="KW-1185">Reference proteome</keyword>
<evidence type="ECO:0000313" key="2">
    <source>
        <dbReference type="Proteomes" id="UP000035932"/>
    </source>
</evidence>
<dbReference type="InterPro" id="IPR023393">
    <property type="entry name" value="START-like_dom_sf"/>
</dbReference>
<dbReference type="STRING" id="66430.ACS04_30660"/>
<dbReference type="RefSeq" id="WP_048480090.1">
    <property type="nucleotide sequence ID" value="NZ_JBIRUD010000025.1"/>
</dbReference>
<organism evidence="1 2">
    <name type="scientific">Streptomyces roseus</name>
    <dbReference type="NCBI Taxonomy" id="66430"/>
    <lineage>
        <taxon>Bacteria</taxon>
        <taxon>Bacillati</taxon>
        <taxon>Actinomycetota</taxon>
        <taxon>Actinomycetes</taxon>
        <taxon>Kitasatosporales</taxon>
        <taxon>Streptomycetaceae</taxon>
        <taxon>Streptomyces</taxon>
    </lineage>
</organism>
<evidence type="ECO:0000313" key="1">
    <source>
        <dbReference type="EMBL" id="KMO94115.1"/>
    </source>
</evidence>
<dbReference type="OrthoDB" id="3419705at2"/>
<dbReference type="Pfam" id="PF10604">
    <property type="entry name" value="Polyketide_cyc2"/>
    <property type="match status" value="2"/>
</dbReference>
<dbReference type="PATRIC" id="fig|66430.4.peg.2455"/>
<dbReference type="CDD" id="cd08861">
    <property type="entry name" value="OtcD1_ARO-CYC_like"/>
    <property type="match status" value="2"/>
</dbReference>
<proteinExistence type="predicted"/>
<dbReference type="Gene3D" id="3.30.530.20">
    <property type="match status" value="2"/>
</dbReference>
<dbReference type="Proteomes" id="UP000035932">
    <property type="component" value="Unassembled WGS sequence"/>
</dbReference>
<name>A0A0J6XDW9_9ACTN</name>
<dbReference type="InterPro" id="IPR019587">
    <property type="entry name" value="Polyketide_cyclase/dehydratase"/>
</dbReference>
<comment type="caution">
    <text evidence="1">The sequence shown here is derived from an EMBL/GenBank/DDBJ whole genome shotgun (WGS) entry which is preliminary data.</text>
</comment>
<protein>
    <submittedName>
        <fullName evidence="1">Cyclase</fullName>
    </submittedName>
</protein>
<gene>
    <name evidence="1" type="ORF">ACS04_30660</name>
</gene>
<dbReference type="EMBL" id="LFML01000149">
    <property type="protein sequence ID" value="KMO94115.1"/>
    <property type="molecule type" value="Genomic_DNA"/>
</dbReference>
<reference evidence="1 2" key="1">
    <citation type="submission" date="2015-06" db="EMBL/GenBank/DDBJ databases">
        <title>Recapitulation of the evolution of biosynthetic gene clusters reveals hidden chemical diversity on bacterial genomes.</title>
        <authorList>
            <person name="Cruz-Morales P."/>
            <person name="Martinez-Guerrero C."/>
            <person name="Morales-Escalante M.A."/>
            <person name="Yanez-Guerra L.A."/>
            <person name="Kopp J.F."/>
            <person name="Feldmann J."/>
            <person name="Ramos-Aboites H.E."/>
            <person name="Barona-Gomez F."/>
        </authorList>
    </citation>
    <scope>NUCLEOTIDE SEQUENCE [LARGE SCALE GENOMIC DNA]</scope>
    <source>
        <strain evidence="1 2">ATCC 31245</strain>
    </source>
</reference>
<dbReference type="SUPFAM" id="SSF55961">
    <property type="entry name" value="Bet v1-like"/>
    <property type="match status" value="2"/>
</dbReference>